<reference evidence="8 9" key="1">
    <citation type="journal article" date="2013" name="BMC Genomics">
        <title>The genome and transcriptome of the pine saprophyte Ophiostoma piceae, and a comparison with the bark beetle-associated pine pathogen Grosmannia clavigera.</title>
        <authorList>
            <person name="Haridas S."/>
            <person name="Wang Y."/>
            <person name="Lim L."/>
            <person name="Massoumi Alamouti S."/>
            <person name="Jackman S."/>
            <person name="Docking R."/>
            <person name="Robertson G."/>
            <person name="Birol I."/>
            <person name="Bohlmann J."/>
            <person name="Breuil C."/>
        </authorList>
    </citation>
    <scope>NUCLEOTIDE SEQUENCE [LARGE SCALE GENOMIC DNA]</scope>
    <source>
        <strain evidence="8 9">UAMH 11346</strain>
    </source>
</reference>
<keyword evidence="4 6" id="KW-0472">Membrane</keyword>
<feature type="transmembrane region" description="Helical" evidence="6">
    <location>
        <begin position="368"/>
        <end position="392"/>
    </location>
</feature>
<feature type="region of interest" description="Disordered" evidence="5">
    <location>
        <begin position="23"/>
        <end position="43"/>
    </location>
</feature>
<keyword evidence="9" id="KW-1185">Reference proteome</keyword>
<feature type="transmembrane region" description="Helical" evidence="6">
    <location>
        <begin position="123"/>
        <end position="143"/>
    </location>
</feature>
<feature type="compositionally biased region" description="Low complexity" evidence="5">
    <location>
        <begin position="25"/>
        <end position="39"/>
    </location>
</feature>
<dbReference type="PROSITE" id="PS50850">
    <property type="entry name" value="MFS"/>
    <property type="match status" value="1"/>
</dbReference>
<sequence>MASNGDTMASRASETSPLLAKPIRTSSTLSSGSGSGADTLTDHTPASVQPPVIPYLIWIETALFANVFLAGFDGTVTASTYAVITSEFHSANMASWISTSYLVATTALQPLYGRLSDIFGRRICLLSATTFFGLGCLGCALSPDLPTLIVMRALTGAGGAGLMTMATIINTDLIAPDQRGMYQAVQNILHGMGAILGASLGGTIASVVGWRFAFLLQVPICLAALTIAHTVVPAKIVPLYNHKEALKPADTVDDVADILPGALSNALADPMLEEVVAGDDIASVEAARTKRSAWEQVDFLGAFLLIVGLSMLLAALSAGSNEQSWTNPIVLGCIATSFVVLGAFVVVEAHTKAVPLLPLSMLHGSERAALLVANVCLGVAGYGFLFLMPLFFQSVLLDSASVSGLRLVASSLATPMGGLLTGVAMKHFANHPRFGDTVLALIARAGAVVMMIGALVNLSLGMHDASWKYSVFLMCSSFGLGMSFPSGLFIFIGSCDFSEHAVATYLVYLVRSIGAVCGVAAISTIVQTNLAARLTAAFAGTPGGDELIETLTHSVEALHDLDDETRQLVQAMYYGACRMAMCFLLGTSTLNVICNFLTSTKRRM</sequence>
<dbReference type="InterPro" id="IPR036259">
    <property type="entry name" value="MFS_trans_sf"/>
</dbReference>
<dbReference type="PANTHER" id="PTHR23501">
    <property type="entry name" value="MAJOR FACILITATOR SUPERFAMILY"/>
    <property type="match status" value="1"/>
</dbReference>
<dbReference type="GO" id="GO:0000329">
    <property type="term" value="C:fungal-type vacuole membrane"/>
    <property type="evidence" value="ECO:0007669"/>
    <property type="project" value="TreeGrafter"/>
</dbReference>
<dbReference type="Gene3D" id="1.20.1250.20">
    <property type="entry name" value="MFS general substrate transporter like domains"/>
    <property type="match status" value="2"/>
</dbReference>
<feature type="transmembrane region" description="Helical" evidence="6">
    <location>
        <begin position="404"/>
        <end position="425"/>
    </location>
</feature>
<dbReference type="GO" id="GO:0015174">
    <property type="term" value="F:basic amino acid transmembrane transporter activity"/>
    <property type="evidence" value="ECO:0007669"/>
    <property type="project" value="TreeGrafter"/>
</dbReference>
<dbReference type="PANTHER" id="PTHR23501:SF81">
    <property type="entry name" value="VACUOLAR BASIC AMINO ACID TRANSPORTER 2"/>
    <property type="match status" value="1"/>
</dbReference>
<feature type="transmembrane region" description="Helical" evidence="6">
    <location>
        <begin position="149"/>
        <end position="175"/>
    </location>
</feature>
<evidence type="ECO:0000259" key="7">
    <source>
        <dbReference type="PROSITE" id="PS50850"/>
    </source>
</evidence>
<evidence type="ECO:0000313" key="8">
    <source>
        <dbReference type="EMBL" id="EPE03046.1"/>
    </source>
</evidence>
<evidence type="ECO:0000313" key="9">
    <source>
        <dbReference type="Proteomes" id="UP000016923"/>
    </source>
</evidence>
<dbReference type="InterPro" id="IPR020846">
    <property type="entry name" value="MFS_dom"/>
</dbReference>
<evidence type="ECO:0000256" key="5">
    <source>
        <dbReference type="SAM" id="MobiDB-lite"/>
    </source>
</evidence>
<feature type="transmembrane region" description="Helical" evidence="6">
    <location>
        <begin position="297"/>
        <end position="317"/>
    </location>
</feature>
<evidence type="ECO:0000256" key="6">
    <source>
        <dbReference type="SAM" id="Phobius"/>
    </source>
</evidence>
<feature type="domain" description="Major facilitator superfamily (MFS) profile" evidence="7">
    <location>
        <begin position="59"/>
        <end position="465"/>
    </location>
</feature>
<dbReference type="Pfam" id="PF07690">
    <property type="entry name" value="MFS_1"/>
    <property type="match status" value="1"/>
</dbReference>
<keyword evidence="3 6" id="KW-1133">Transmembrane helix</keyword>
<feature type="transmembrane region" description="Helical" evidence="6">
    <location>
        <begin position="505"/>
        <end position="526"/>
    </location>
</feature>
<protein>
    <submittedName>
        <fullName evidence="8">Mfs transporter</fullName>
    </submittedName>
</protein>
<gene>
    <name evidence="8" type="ORF">F503_08660</name>
</gene>
<name>S3BUD2_OPHP1</name>
<dbReference type="AlphaFoldDB" id="S3BUD2"/>
<keyword evidence="2 6" id="KW-0812">Transmembrane</keyword>
<accession>S3BUD2</accession>
<dbReference type="Proteomes" id="UP000016923">
    <property type="component" value="Unassembled WGS sequence"/>
</dbReference>
<proteinExistence type="predicted"/>
<dbReference type="OrthoDB" id="3437016at2759"/>
<evidence type="ECO:0000256" key="3">
    <source>
        <dbReference type="ARBA" id="ARBA00022989"/>
    </source>
</evidence>
<dbReference type="OMA" id="FCSIGQG"/>
<dbReference type="eggNOG" id="KOG0254">
    <property type="taxonomic scope" value="Eukaryota"/>
</dbReference>
<organism evidence="8 9">
    <name type="scientific">Ophiostoma piceae (strain UAMH 11346)</name>
    <name type="common">Sap stain fungus</name>
    <dbReference type="NCBI Taxonomy" id="1262450"/>
    <lineage>
        <taxon>Eukaryota</taxon>
        <taxon>Fungi</taxon>
        <taxon>Dikarya</taxon>
        <taxon>Ascomycota</taxon>
        <taxon>Pezizomycotina</taxon>
        <taxon>Sordariomycetes</taxon>
        <taxon>Sordariomycetidae</taxon>
        <taxon>Ophiostomatales</taxon>
        <taxon>Ophiostomataceae</taxon>
        <taxon>Ophiostoma</taxon>
    </lineage>
</organism>
<feature type="transmembrane region" description="Helical" evidence="6">
    <location>
        <begin position="437"/>
        <end position="459"/>
    </location>
</feature>
<evidence type="ECO:0000256" key="1">
    <source>
        <dbReference type="ARBA" id="ARBA00004141"/>
    </source>
</evidence>
<evidence type="ECO:0000256" key="4">
    <source>
        <dbReference type="ARBA" id="ARBA00023136"/>
    </source>
</evidence>
<feature type="transmembrane region" description="Helical" evidence="6">
    <location>
        <begin position="471"/>
        <end position="493"/>
    </location>
</feature>
<dbReference type="HOGENOM" id="CLU_000960_22_3_1"/>
<feature type="transmembrane region" description="Helical" evidence="6">
    <location>
        <begin position="571"/>
        <end position="598"/>
    </location>
</feature>
<dbReference type="InterPro" id="IPR011701">
    <property type="entry name" value="MFS"/>
</dbReference>
<dbReference type="SUPFAM" id="SSF103473">
    <property type="entry name" value="MFS general substrate transporter"/>
    <property type="match status" value="1"/>
</dbReference>
<feature type="transmembrane region" description="Helical" evidence="6">
    <location>
        <begin position="214"/>
        <end position="237"/>
    </location>
</feature>
<feature type="transmembrane region" description="Helical" evidence="6">
    <location>
        <begin position="187"/>
        <end position="208"/>
    </location>
</feature>
<comment type="subcellular location">
    <subcellularLocation>
        <location evidence="1">Membrane</location>
        <topology evidence="1">Multi-pass membrane protein</topology>
    </subcellularLocation>
</comment>
<evidence type="ECO:0000256" key="2">
    <source>
        <dbReference type="ARBA" id="ARBA00022692"/>
    </source>
</evidence>
<feature type="transmembrane region" description="Helical" evidence="6">
    <location>
        <begin position="329"/>
        <end position="347"/>
    </location>
</feature>
<dbReference type="VEuPathDB" id="FungiDB:F503_08660"/>
<dbReference type="EMBL" id="KE148171">
    <property type="protein sequence ID" value="EPE03046.1"/>
    <property type="molecule type" value="Genomic_DNA"/>
</dbReference>